<evidence type="ECO:0000259" key="1">
    <source>
        <dbReference type="Pfam" id="PF24391"/>
    </source>
</evidence>
<sequence>MNENRTCNLPLEQVLLGISKTSNLSAFPKKDNYFDKYCEIVAQLRREVYKNVNAGLATLSEQSGLYTDHGEEHYDQVVLYAGKMLNVRDDNVDEIIQKAIANNWVLKPYELYLLLLSIRFHDVGNIYGRENHEQNIAKVIQKYNINHLNNNRLEARKICEIAGAHGGRTKSGSKDTIGVLSDDSGSDGHLHDIGFRKIASITRLADEICENRNRTNRLDEEEIPTHNLVFHTYAYSIVSNYIRDKILFIKLEFKDSYLSKEYQVYEKKDNGESILVPIDMASVICSRLKKAELERRYCNRFLSEEIQIKEINISIDIISDEKEEHSFTPEVLRTKKFTLKEVDYPSFGDTIISSEVREFLSGQSN</sequence>
<accession>A0A975HJT0</accession>
<feature type="domain" description="HD-CE" evidence="1">
    <location>
        <begin position="66"/>
        <end position="237"/>
    </location>
</feature>
<evidence type="ECO:0000313" key="3">
    <source>
        <dbReference type="Proteomes" id="UP000664904"/>
    </source>
</evidence>
<dbReference type="RefSeq" id="WP_208841912.1">
    <property type="nucleotide sequence ID" value="NZ_CP072133.1"/>
</dbReference>
<keyword evidence="3" id="KW-1185">Reference proteome</keyword>
<dbReference type="Proteomes" id="UP000664904">
    <property type="component" value="Chromosome"/>
</dbReference>
<evidence type="ECO:0000313" key="2">
    <source>
        <dbReference type="EMBL" id="QTH70316.1"/>
    </source>
</evidence>
<proteinExistence type="predicted"/>
<reference evidence="2" key="1">
    <citation type="submission" date="2021-03" db="EMBL/GenBank/DDBJ databases">
        <title>Complete Genome of Pseudoalteromonas xiamenensis STKMTI.2, a new potential marine bacterium producing anti-Vibrio compounds.</title>
        <authorList>
            <person name="Handayani D.P."/>
            <person name="Isnansetyo A."/>
            <person name="Istiqomah I."/>
            <person name="Jumina J."/>
        </authorList>
    </citation>
    <scope>NUCLEOTIDE SEQUENCE</scope>
    <source>
        <strain evidence="2">STKMTI.2</strain>
    </source>
</reference>
<organism evidence="2 3">
    <name type="scientific">Pseudoalteromonas xiamenensis</name>
    <dbReference type="NCBI Taxonomy" id="882626"/>
    <lineage>
        <taxon>Bacteria</taxon>
        <taxon>Pseudomonadati</taxon>
        <taxon>Pseudomonadota</taxon>
        <taxon>Gammaproteobacteria</taxon>
        <taxon>Alteromonadales</taxon>
        <taxon>Pseudoalteromonadaceae</taxon>
        <taxon>Pseudoalteromonas</taxon>
    </lineage>
</organism>
<dbReference type="EMBL" id="CP072133">
    <property type="protein sequence ID" value="QTH70316.1"/>
    <property type="molecule type" value="Genomic_DNA"/>
</dbReference>
<gene>
    <name evidence="2" type="ORF">J5O05_09785</name>
</gene>
<dbReference type="InterPro" id="IPR056471">
    <property type="entry name" value="HD-CE"/>
</dbReference>
<dbReference type="Pfam" id="PF24391">
    <property type="entry name" value="HD-CE"/>
    <property type="match status" value="1"/>
</dbReference>
<name>A0A975HJT0_9GAMM</name>
<dbReference type="Gene3D" id="1.10.3210.10">
    <property type="entry name" value="Hypothetical protein af1432"/>
    <property type="match status" value="1"/>
</dbReference>
<protein>
    <recommendedName>
        <fullName evidence="1">HD-CE domain-containing protein</fullName>
    </recommendedName>
</protein>
<dbReference type="AlphaFoldDB" id="A0A975HJT0"/>
<dbReference type="KEGG" id="pxi:J5O05_09785"/>